<gene>
    <name evidence="1" type="ORF">U2F25_31985</name>
</gene>
<dbReference type="SMART" id="SM00855">
    <property type="entry name" value="PGAM"/>
    <property type="match status" value="1"/>
</dbReference>
<dbReference type="GO" id="GO:0016787">
    <property type="term" value="F:hydrolase activity"/>
    <property type="evidence" value="ECO:0007669"/>
    <property type="project" value="UniProtKB-KW"/>
</dbReference>
<evidence type="ECO:0000313" key="1">
    <source>
        <dbReference type="EMBL" id="MDZ5494023.1"/>
    </source>
</evidence>
<protein>
    <submittedName>
        <fullName evidence="1">Histidine phosphatase family protein</fullName>
        <ecNumber evidence="1">3.1.3.-</ecNumber>
    </submittedName>
</protein>
<dbReference type="PANTHER" id="PTHR48100:SF1">
    <property type="entry name" value="HISTIDINE PHOSPHATASE FAMILY PROTEIN-RELATED"/>
    <property type="match status" value="1"/>
</dbReference>
<dbReference type="EMBL" id="JAXOTQ010000059">
    <property type="protein sequence ID" value="MDZ5494023.1"/>
    <property type="molecule type" value="Genomic_DNA"/>
</dbReference>
<dbReference type="CDD" id="cd07067">
    <property type="entry name" value="HP_PGM_like"/>
    <property type="match status" value="1"/>
</dbReference>
<accession>A0ABU5JN27</accession>
<dbReference type="Pfam" id="PF00300">
    <property type="entry name" value="His_Phos_1"/>
    <property type="match status" value="1"/>
</dbReference>
<evidence type="ECO:0000313" key="2">
    <source>
        <dbReference type="Proteomes" id="UP001290101"/>
    </source>
</evidence>
<comment type="caution">
    <text evidence="1">The sequence shown here is derived from an EMBL/GenBank/DDBJ whole genome shotgun (WGS) entry which is preliminary data.</text>
</comment>
<dbReference type="InterPro" id="IPR029033">
    <property type="entry name" value="His_PPase_superfam"/>
</dbReference>
<sequence>MPTVARIYLVQHAEKLPDAGDPGLTALGRSQAAVTGRWLSHAGLGAVYTSPLLRARQTAQCVAGAAGGLSVHIDHRLRERMNWDGNQPIPEFLQDWSRATLDREFVPRSGDSSRQAAQRMMSFLAERAHGPVPIAVVTHGGITVDVLRTLLGDEGVATELMTRGVPSCAITTLDSLKVVSIAWTDHLPADSELLGAVDPRRPPASA</sequence>
<reference evidence="1 2" key="1">
    <citation type="submission" date="2023-12" db="EMBL/GenBank/DDBJ databases">
        <title>Micromonospora sp. nov., isolated from Atacama Desert.</title>
        <authorList>
            <person name="Carro L."/>
            <person name="Golinska P."/>
            <person name="Klenk H.-P."/>
            <person name="Goodfellow M."/>
        </authorList>
    </citation>
    <scope>NUCLEOTIDE SEQUENCE [LARGE SCALE GENOMIC DNA]</scope>
    <source>
        <strain evidence="1 2">4G53</strain>
    </source>
</reference>
<keyword evidence="2" id="KW-1185">Reference proteome</keyword>
<dbReference type="SUPFAM" id="SSF53254">
    <property type="entry name" value="Phosphoglycerate mutase-like"/>
    <property type="match status" value="1"/>
</dbReference>
<dbReference type="Gene3D" id="3.40.50.1240">
    <property type="entry name" value="Phosphoglycerate mutase-like"/>
    <property type="match status" value="1"/>
</dbReference>
<dbReference type="PANTHER" id="PTHR48100">
    <property type="entry name" value="BROAD-SPECIFICITY PHOSPHATASE YOR283W-RELATED"/>
    <property type="match status" value="1"/>
</dbReference>
<dbReference type="InterPro" id="IPR013078">
    <property type="entry name" value="His_Pase_superF_clade-1"/>
</dbReference>
<dbReference type="Proteomes" id="UP001290101">
    <property type="component" value="Unassembled WGS sequence"/>
</dbReference>
<dbReference type="InterPro" id="IPR050275">
    <property type="entry name" value="PGM_Phosphatase"/>
</dbReference>
<keyword evidence="1" id="KW-0378">Hydrolase</keyword>
<dbReference type="RefSeq" id="WP_322443542.1">
    <property type="nucleotide sequence ID" value="NZ_JAXOTQ010000059.1"/>
</dbReference>
<name>A0ABU5JN27_9ACTN</name>
<organism evidence="1 2">
    <name type="scientific">Micromonospora sicca</name>
    <dbReference type="NCBI Taxonomy" id="2202420"/>
    <lineage>
        <taxon>Bacteria</taxon>
        <taxon>Bacillati</taxon>
        <taxon>Actinomycetota</taxon>
        <taxon>Actinomycetes</taxon>
        <taxon>Micromonosporales</taxon>
        <taxon>Micromonosporaceae</taxon>
        <taxon>Micromonospora</taxon>
    </lineage>
</organism>
<proteinExistence type="predicted"/>
<dbReference type="EC" id="3.1.3.-" evidence="1"/>